<dbReference type="AlphaFoldDB" id="A0A2P2J0M5"/>
<sequence length="37" mass="4334">MDINPWKLVPSKEIVALQWNYSSLNCFPSKIPFHCVQ</sequence>
<protein>
    <submittedName>
        <fullName evidence="1">Uncharacterized protein</fullName>
    </submittedName>
</protein>
<organism evidence="1">
    <name type="scientific">Rhizophora mucronata</name>
    <name type="common">Asiatic mangrove</name>
    <dbReference type="NCBI Taxonomy" id="61149"/>
    <lineage>
        <taxon>Eukaryota</taxon>
        <taxon>Viridiplantae</taxon>
        <taxon>Streptophyta</taxon>
        <taxon>Embryophyta</taxon>
        <taxon>Tracheophyta</taxon>
        <taxon>Spermatophyta</taxon>
        <taxon>Magnoliopsida</taxon>
        <taxon>eudicotyledons</taxon>
        <taxon>Gunneridae</taxon>
        <taxon>Pentapetalae</taxon>
        <taxon>rosids</taxon>
        <taxon>fabids</taxon>
        <taxon>Malpighiales</taxon>
        <taxon>Rhizophoraceae</taxon>
        <taxon>Rhizophora</taxon>
    </lineage>
</organism>
<name>A0A2P2J0M5_RHIMU</name>
<evidence type="ECO:0000313" key="1">
    <source>
        <dbReference type="EMBL" id="MBW87015.1"/>
    </source>
</evidence>
<dbReference type="EMBL" id="GGEC01006532">
    <property type="protein sequence ID" value="MBW87015.1"/>
    <property type="molecule type" value="Transcribed_RNA"/>
</dbReference>
<reference evidence="1" key="1">
    <citation type="submission" date="2018-02" db="EMBL/GenBank/DDBJ databases">
        <title>Rhizophora mucronata_Transcriptome.</title>
        <authorList>
            <person name="Meera S.P."/>
            <person name="Sreeshan A."/>
            <person name="Augustine A."/>
        </authorList>
    </citation>
    <scope>NUCLEOTIDE SEQUENCE</scope>
    <source>
        <tissue evidence="1">Leaf</tissue>
    </source>
</reference>
<proteinExistence type="predicted"/>
<accession>A0A2P2J0M5</accession>